<dbReference type="AlphaFoldDB" id="A0A0D9NM11"/>
<reference evidence="3" key="1">
    <citation type="journal article" date="2014" name="BMC Genomics">
        <title>The genome sequence of the biocontrol fungus Metarhizium anisopliae and comparative genomics of Metarhizium species.</title>
        <authorList>
            <person name="Pattemore J.A."/>
            <person name="Hane J.K."/>
            <person name="Williams A.H."/>
            <person name="Wilson B.A."/>
            <person name="Stodart B.J."/>
            <person name="Ash G.J."/>
        </authorList>
    </citation>
    <scope>NUCLEOTIDE SEQUENCE [LARGE SCALE GENOMIC DNA]</scope>
    <source>
        <strain evidence="3">BRIP 53293</strain>
    </source>
</reference>
<accession>A0A0D9NM11</accession>
<evidence type="ECO:0000313" key="2">
    <source>
        <dbReference type="EMBL" id="KJK74989.1"/>
    </source>
</evidence>
<gene>
    <name evidence="2" type="ORF">H634G_09624</name>
</gene>
<evidence type="ECO:0000313" key="3">
    <source>
        <dbReference type="Proteomes" id="UP000054544"/>
    </source>
</evidence>
<dbReference type="Proteomes" id="UP000054544">
    <property type="component" value="Unassembled WGS sequence"/>
</dbReference>
<name>A0A0D9NM11_METAN</name>
<proteinExistence type="predicted"/>
<keyword evidence="3" id="KW-1185">Reference proteome</keyword>
<organism evidence="2 3">
    <name type="scientific">Metarhizium anisopliae BRIP 53293</name>
    <dbReference type="NCBI Taxonomy" id="1291518"/>
    <lineage>
        <taxon>Eukaryota</taxon>
        <taxon>Fungi</taxon>
        <taxon>Dikarya</taxon>
        <taxon>Ascomycota</taxon>
        <taxon>Pezizomycotina</taxon>
        <taxon>Sordariomycetes</taxon>
        <taxon>Hypocreomycetidae</taxon>
        <taxon>Hypocreales</taxon>
        <taxon>Clavicipitaceae</taxon>
        <taxon>Metarhizium</taxon>
    </lineage>
</organism>
<sequence>MSKVYEACFNKQMVGSTINDSLQARRGFYPLLGRNITNNSVHPPESSDQTLARLLGAVGRLLHGKGPIIAKPNKGGSPTKDLSVTHLSHPRSGPAPPASPEVIRNLERRAVDRDLL</sequence>
<feature type="region of interest" description="Disordered" evidence="1">
    <location>
        <begin position="66"/>
        <end position="106"/>
    </location>
</feature>
<protein>
    <submittedName>
        <fullName evidence="2">Uncharacterized protein</fullName>
    </submittedName>
</protein>
<dbReference type="EMBL" id="KE384752">
    <property type="protein sequence ID" value="KJK74989.1"/>
    <property type="molecule type" value="Genomic_DNA"/>
</dbReference>
<evidence type="ECO:0000256" key="1">
    <source>
        <dbReference type="SAM" id="MobiDB-lite"/>
    </source>
</evidence>